<reference evidence="6 7" key="1">
    <citation type="submission" date="2024-01" db="EMBL/GenBank/DDBJ databases">
        <title>Genome assemblies of Stephania.</title>
        <authorList>
            <person name="Yang L."/>
        </authorList>
    </citation>
    <scope>NUCLEOTIDE SEQUENCE [LARGE SCALE GENOMIC DNA]</scope>
    <source>
        <strain evidence="6">JXDWG</strain>
        <tissue evidence="6">Leaf</tissue>
    </source>
</reference>
<organism evidence="6 7">
    <name type="scientific">Stephania cephalantha</name>
    <dbReference type="NCBI Taxonomy" id="152367"/>
    <lineage>
        <taxon>Eukaryota</taxon>
        <taxon>Viridiplantae</taxon>
        <taxon>Streptophyta</taxon>
        <taxon>Embryophyta</taxon>
        <taxon>Tracheophyta</taxon>
        <taxon>Spermatophyta</taxon>
        <taxon>Magnoliopsida</taxon>
        <taxon>Ranunculales</taxon>
        <taxon>Menispermaceae</taxon>
        <taxon>Menispermoideae</taxon>
        <taxon>Cissampelideae</taxon>
        <taxon>Stephania</taxon>
    </lineage>
</organism>
<keyword evidence="3 4" id="KW-0964">Secreted</keyword>
<evidence type="ECO:0000256" key="4">
    <source>
        <dbReference type="RuleBase" id="RU363099"/>
    </source>
</evidence>
<dbReference type="GO" id="GO:0009699">
    <property type="term" value="P:phenylpropanoid biosynthetic process"/>
    <property type="evidence" value="ECO:0007669"/>
    <property type="project" value="UniProtKB-ARBA"/>
</dbReference>
<dbReference type="PANTHER" id="PTHR21495">
    <property type="entry name" value="NUCLEOPORIN-RELATED"/>
    <property type="match status" value="1"/>
</dbReference>
<evidence type="ECO:0000256" key="2">
    <source>
        <dbReference type="ARBA" id="ARBA00011738"/>
    </source>
</evidence>
<evidence type="ECO:0000256" key="1">
    <source>
        <dbReference type="ARBA" id="ARBA00010746"/>
    </source>
</evidence>
<dbReference type="InterPro" id="IPR004265">
    <property type="entry name" value="Dirigent"/>
</dbReference>
<keyword evidence="5" id="KW-0812">Transmembrane</keyword>
<keyword evidence="5" id="KW-0472">Membrane</keyword>
<comment type="subcellular location">
    <subcellularLocation>
        <location evidence="4">Secreted</location>
        <location evidence="4">Extracellular space</location>
        <location evidence="4">Apoplast</location>
    </subcellularLocation>
</comment>
<dbReference type="GO" id="GO:0048046">
    <property type="term" value="C:apoplast"/>
    <property type="evidence" value="ECO:0007669"/>
    <property type="project" value="UniProtKB-SubCell"/>
</dbReference>
<gene>
    <name evidence="6" type="ORF">Scep_013847</name>
</gene>
<evidence type="ECO:0000256" key="3">
    <source>
        <dbReference type="ARBA" id="ARBA00022525"/>
    </source>
</evidence>
<comment type="subunit">
    <text evidence="2 4">Homodimer.</text>
</comment>
<evidence type="ECO:0000313" key="7">
    <source>
        <dbReference type="Proteomes" id="UP001419268"/>
    </source>
</evidence>
<proteinExistence type="inferred from homology"/>
<comment type="function">
    <text evidence="4">Dirigent proteins impart stereoselectivity on the phenoxy radical-coupling reaction, yielding optically active lignans from two molecules of coniferyl alcohol in the biosynthesis of lignans, flavonolignans, and alkaloids and thus plays a central role in plant secondary metabolism.</text>
</comment>
<keyword evidence="7" id="KW-1185">Reference proteome</keyword>
<dbReference type="Pfam" id="PF03018">
    <property type="entry name" value="Dirigent"/>
    <property type="match status" value="1"/>
</dbReference>
<dbReference type="AlphaFoldDB" id="A0AAP0J055"/>
<comment type="caution">
    <text evidence="6">The sequence shown here is derived from an EMBL/GenBank/DDBJ whole genome shotgun (WGS) entry which is preliminary data.</text>
</comment>
<evidence type="ECO:0000256" key="5">
    <source>
        <dbReference type="SAM" id="Phobius"/>
    </source>
</evidence>
<protein>
    <recommendedName>
        <fullName evidence="4">Dirigent protein</fullName>
    </recommendedName>
</protein>
<sequence>MATFPLKPLIYYFLFGFIIFTYNIQTKATNPPKFSTTLNTIRLNQEKLSHFHFYWHDKLGGRDPTAVQVATSTINISPATRFGDVYVVDDPLTEGPTAESKMVGRAQGLYTYSSKEEVGLLMAMNFVFMVGEYSGSTITILGRNIVMSKEREMAVVGGSGLFRFARGYAKLKTYSLSVTTAIVEFILNVYNWANTTNAKNNSDME</sequence>
<keyword evidence="5" id="KW-1133">Transmembrane helix</keyword>
<comment type="similarity">
    <text evidence="1 4">Belongs to the plant dirigent protein family.</text>
</comment>
<keyword evidence="4" id="KW-0052">Apoplast</keyword>
<dbReference type="InterPro" id="IPR044859">
    <property type="entry name" value="Allene_oxi_cyc_Dirigent"/>
</dbReference>
<feature type="transmembrane region" description="Helical" evidence="5">
    <location>
        <begin position="6"/>
        <end position="24"/>
    </location>
</feature>
<dbReference type="Gene3D" id="2.40.480.10">
    <property type="entry name" value="Allene oxide cyclase-like"/>
    <property type="match status" value="1"/>
</dbReference>
<dbReference type="EMBL" id="JBBNAG010000006">
    <property type="protein sequence ID" value="KAK9125001.1"/>
    <property type="molecule type" value="Genomic_DNA"/>
</dbReference>
<accession>A0AAP0J055</accession>
<name>A0AAP0J055_9MAGN</name>
<evidence type="ECO:0000313" key="6">
    <source>
        <dbReference type="EMBL" id="KAK9125001.1"/>
    </source>
</evidence>
<dbReference type="Proteomes" id="UP001419268">
    <property type="component" value="Unassembled WGS sequence"/>
</dbReference>